<proteinExistence type="inferred from homology"/>
<dbReference type="NCBIfam" id="NF005898">
    <property type="entry name" value="PRK07868.1"/>
    <property type="match status" value="1"/>
</dbReference>
<feature type="compositionally biased region" description="Low complexity" evidence="5">
    <location>
        <begin position="990"/>
        <end position="1002"/>
    </location>
</feature>
<keyword evidence="8" id="KW-1185">Reference proteome</keyword>
<dbReference type="GO" id="GO:0005524">
    <property type="term" value="F:ATP binding"/>
    <property type="evidence" value="ECO:0007669"/>
    <property type="project" value="UniProtKB-KW"/>
</dbReference>
<dbReference type="SUPFAM" id="SSF56801">
    <property type="entry name" value="Acetyl-CoA synthetase-like"/>
    <property type="match status" value="1"/>
</dbReference>
<dbReference type="GO" id="GO:0005324">
    <property type="term" value="F:long-chain fatty acid transmembrane transporter activity"/>
    <property type="evidence" value="ECO:0007669"/>
    <property type="project" value="TreeGrafter"/>
</dbReference>
<dbReference type="GO" id="GO:0004467">
    <property type="term" value="F:long-chain fatty acid-CoA ligase activity"/>
    <property type="evidence" value="ECO:0007669"/>
    <property type="project" value="TreeGrafter"/>
</dbReference>
<dbReference type="InterPro" id="IPR045851">
    <property type="entry name" value="AMP-bd_C_sf"/>
</dbReference>
<accession>H5TH24</accession>
<dbReference type="GO" id="GO:0005886">
    <property type="term" value="C:plasma membrane"/>
    <property type="evidence" value="ECO:0007669"/>
    <property type="project" value="TreeGrafter"/>
</dbReference>
<dbReference type="GO" id="GO:0044539">
    <property type="term" value="P:long-chain fatty acid import into cell"/>
    <property type="evidence" value="ECO:0007669"/>
    <property type="project" value="TreeGrafter"/>
</dbReference>
<keyword evidence="4" id="KW-0067">ATP-binding</keyword>
<dbReference type="STRING" id="1108044.GOOTI_025_00620"/>
<dbReference type="PANTHER" id="PTHR43107">
    <property type="entry name" value="LONG-CHAIN FATTY ACID TRANSPORT PROTEIN"/>
    <property type="match status" value="1"/>
</dbReference>
<evidence type="ECO:0000256" key="5">
    <source>
        <dbReference type="SAM" id="MobiDB-lite"/>
    </source>
</evidence>
<dbReference type="Gene3D" id="3.40.50.12780">
    <property type="entry name" value="N-terminal domain of ligase-like"/>
    <property type="match status" value="1"/>
</dbReference>
<comment type="caution">
    <text evidence="7">The sequence shown here is derived from an EMBL/GenBank/DDBJ whole genome shotgun (WGS) entry which is preliminary data.</text>
</comment>
<dbReference type="InterPro" id="IPR000873">
    <property type="entry name" value="AMP-dep_synth/lig_dom"/>
</dbReference>
<evidence type="ECO:0000259" key="6">
    <source>
        <dbReference type="Pfam" id="PF00501"/>
    </source>
</evidence>
<evidence type="ECO:0000256" key="1">
    <source>
        <dbReference type="ARBA" id="ARBA00006432"/>
    </source>
</evidence>
<feature type="domain" description="AMP-dependent synthetase/ligase" evidence="6">
    <location>
        <begin position="456"/>
        <end position="790"/>
    </location>
</feature>
<evidence type="ECO:0000313" key="8">
    <source>
        <dbReference type="Proteomes" id="UP000005038"/>
    </source>
</evidence>
<organism evidence="7 8">
    <name type="scientific">Gordonia otitidis (strain DSM 44809 / CCUG 52243 / JCM 12355 / NBRC 100426 / IFM 10032)</name>
    <dbReference type="NCBI Taxonomy" id="1108044"/>
    <lineage>
        <taxon>Bacteria</taxon>
        <taxon>Bacillati</taxon>
        <taxon>Actinomycetota</taxon>
        <taxon>Actinomycetes</taxon>
        <taxon>Mycobacteriales</taxon>
        <taxon>Gordoniaceae</taxon>
        <taxon>Gordonia</taxon>
    </lineage>
</organism>
<keyword evidence="2 7" id="KW-0436">Ligase</keyword>
<dbReference type="RefSeq" id="WP_007237046.1">
    <property type="nucleotide sequence ID" value="NZ_BAFB01000025.1"/>
</dbReference>
<dbReference type="InterPro" id="IPR029058">
    <property type="entry name" value="AB_hydrolase_fold"/>
</dbReference>
<dbReference type="AlphaFoldDB" id="H5TH24"/>
<sequence length="1028" mass="110003">MASGIPDVKAFAERVLATAQNGLEVLRYGGLQTGTEPAPFTVVETTRMFRLRRYFPDTPATGPNIVLIPPMMVSANVYDVTEHNGAVSVLHSNGITPWVIDFGSPDHEEGGMERNLADHVVAVSRAVDWIIESTGRDVHVGGYSQGGMFAYQAAAYRRSRGVASVITFGSPVDVLAALPLGLPAALVAPGAEVLADKVFPHLWVPSWLARLGFQLLDPVKTARSRLDFLRQLHDRDALLPREDQRRFLEAEGWVAWSGPAVAELLRQFVAHNRMVSGGFVINGELVTLAEITAPVLAFVGEIDDIGQPVAIRGVVRAAPRARVYESRLPVGHFGLVVGSTSGSRTWPTTAAWINWQEGLGPEPEQIEPMEAPIEGKGTGVGLLSRITHGIGSVADAGAGASRDLLEMAGAVQRTSLAVAQESVRTVPRLFRLGQIQSGTRISLGKLMSENTDWGSDREVFLFENRVLTHSQVDTRINNVVAGLVQCGIRPGEHIGVLMDTRPSALVAVAALSRLGAVAVLLAGEGDVGEMLRLSGANVVICDPVHLETATAHSDRVLVLGGGSGSARDIDGADGQTIIDMEQIDPDVVEMPAWYRPDPGLAGDLAFILFTRSRGKLAVWPVTNHRFAMSAFGAASAAGLTDRDTVYCIPPLHHASGLLTTLGATAVGRSRIALSEGVDPANFATEVHRYGVTVVSYTWSMLREVLHDNNSQLNEHNPIRLFMGSGLPAGLWDEIGERFPRARVLEFFATADGSAILANVAADKVGSMGRALPETNEVAIAAYDVEAERLVVGDSGFVERAAQGEVGLLLARSRHRFDTTATVLRDVFSPKDRWEVSGHLFYRDSDDDLWFMGSVDTVAHTPDGPVYLPPIAQLLSRMPGVDEAVAYRLGRPGHQIVVAAVTMRSDVDSLTVTQLRLGLGALPAHRRPHLVRVVDEIPVSESYRPQAAALAARGVPKPGARVWYRDADGRYRRFTATAAAGLEWLPDKDASSSSVRSASHSSAGNGRVAGKRASSAATTDGTGAATGSR</sequence>
<dbReference type="Pfam" id="PF00501">
    <property type="entry name" value="AMP-binding"/>
    <property type="match status" value="1"/>
</dbReference>
<comment type="similarity">
    <text evidence="1">Belongs to the ATP-dependent AMP-binding enzyme family.</text>
</comment>
<dbReference type="Gene3D" id="3.30.300.30">
    <property type="match status" value="1"/>
</dbReference>
<dbReference type="SUPFAM" id="SSF53474">
    <property type="entry name" value="alpha/beta-Hydrolases"/>
    <property type="match status" value="1"/>
</dbReference>
<dbReference type="InterPro" id="IPR042099">
    <property type="entry name" value="ANL_N_sf"/>
</dbReference>
<dbReference type="Gene3D" id="3.40.50.1820">
    <property type="entry name" value="alpha/beta hydrolase"/>
    <property type="match status" value="1"/>
</dbReference>
<reference evidence="7" key="1">
    <citation type="submission" date="2012-02" db="EMBL/GenBank/DDBJ databases">
        <title>Whole genome shotgun sequence of Gordonia otitidis NBRC 100426.</title>
        <authorList>
            <person name="Yoshida I."/>
            <person name="Hosoyama A."/>
            <person name="Tsuchikane K."/>
            <person name="Katsumata H."/>
            <person name="Yamazaki S."/>
            <person name="Fujita N."/>
        </authorList>
    </citation>
    <scope>NUCLEOTIDE SEQUENCE [LARGE SCALE GENOMIC DNA]</scope>
    <source>
        <strain evidence="7">NBRC 100426</strain>
    </source>
</reference>
<evidence type="ECO:0000256" key="2">
    <source>
        <dbReference type="ARBA" id="ARBA00022598"/>
    </source>
</evidence>
<gene>
    <name evidence="7" type="ORF">GOOTI_025_00620</name>
</gene>
<dbReference type="PANTHER" id="PTHR43107:SF15">
    <property type="entry name" value="FATTY ACID TRANSPORT PROTEIN 3, ISOFORM A"/>
    <property type="match status" value="1"/>
</dbReference>
<protein>
    <submittedName>
        <fullName evidence="7">Fatty-acid--CoA ligase</fullName>
    </submittedName>
</protein>
<feature type="compositionally biased region" description="Low complexity" evidence="5">
    <location>
        <begin position="1012"/>
        <end position="1028"/>
    </location>
</feature>
<evidence type="ECO:0000313" key="7">
    <source>
        <dbReference type="EMBL" id="GAB32782.1"/>
    </source>
</evidence>
<dbReference type="Proteomes" id="UP000005038">
    <property type="component" value="Unassembled WGS sequence"/>
</dbReference>
<keyword evidence="3" id="KW-0547">Nucleotide-binding</keyword>
<evidence type="ECO:0000256" key="4">
    <source>
        <dbReference type="ARBA" id="ARBA00022840"/>
    </source>
</evidence>
<name>H5TH24_GORO1</name>
<feature type="region of interest" description="Disordered" evidence="5">
    <location>
        <begin position="988"/>
        <end position="1028"/>
    </location>
</feature>
<dbReference type="EMBL" id="BAFB01000025">
    <property type="protein sequence ID" value="GAB32782.1"/>
    <property type="molecule type" value="Genomic_DNA"/>
</dbReference>
<evidence type="ECO:0000256" key="3">
    <source>
        <dbReference type="ARBA" id="ARBA00022741"/>
    </source>
</evidence>